<proteinExistence type="predicted"/>
<organism evidence="1 2">
    <name type="scientific">Merluccius polli</name>
    <name type="common">Benguela hake</name>
    <name type="synonym">Merluccius cadenati</name>
    <dbReference type="NCBI Taxonomy" id="89951"/>
    <lineage>
        <taxon>Eukaryota</taxon>
        <taxon>Metazoa</taxon>
        <taxon>Chordata</taxon>
        <taxon>Craniata</taxon>
        <taxon>Vertebrata</taxon>
        <taxon>Euteleostomi</taxon>
        <taxon>Actinopterygii</taxon>
        <taxon>Neopterygii</taxon>
        <taxon>Teleostei</taxon>
        <taxon>Neoteleostei</taxon>
        <taxon>Acanthomorphata</taxon>
        <taxon>Zeiogadaria</taxon>
        <taxon>Gadariae</taxon>
        <taxon>Gadiformes</taxon>
        <taxon>Gadoidei</taxon>
        <taxon>Merlucciidae</taxon>
        <taxon>Merluccius</taxon>
    </lineage>
</organism>
<dbReference type="EMBL" id="JAOPHQ010005134">
    <property type="protein sequence ID" value="KAK0136652.1"/>
    <property type="molecule type" value="Genomic_DNA"/>
</dbReference>
<accession>A0AA47MAT1</accession>
<gene>
    <name evidence="1" type="ORF">N1851_027155</name>
</gene>
<protein>
    <submittedName>
        <fullName evidence="1">Uncharacterized protein</fullName>
    </submittedName>
</protein>
<evidence type="ECO:0000313" key="1">
    <source>
        <dbReference type="EMBL" id="KAK0136652.1"/>
    </source>
</evidence>
<comment type="caution">
    <text evidence="1">The sequence shown here is derived from an EMBL/GenBank/DDBJ whole genome shotgun (WGS) entry which is preliminary data.</text>
</comment>
<name>A0AA47MAT1_MERPO</name>
<dbReference type="Proteomes" id="UP001174136">
    <property type="component" value="Unassembled WGS sequence"/>
</dbReference>
<dbReference type="AlphaFoldDB" id="A0AA47MAT1"/>
<keyword evidence="2" id="KW-1185">Reference proteome</keyword>
<sequence length="123" mass="13850">MYQEIFCKERLILGPGSQQVWRVGQAGGRHSAQEWEFSCNSSRPHIQPACYCSIPGVFIWGICRNSSTKSTNQLHHTNSTNSCFENDLICRLVNITTCQSTKNASLRLLPAALLSDFRCRAKK</sequence>
<reference evidence="1" key="1">
    <citation type="journal article" date="2023" name="Front. Mar. Sci.">
        <title>A new Merluccius polli reference genome to investigate the effects of global change in West African waters.</title>
        <authorList>
            <person name="Mateo J.L."/>
            <person name="Blanco-Fernandez C."/>
            <person name="Garcia-Vazquez E."/>
            <person name="Machado-Schiaffino G."/>
        </authorList>
    </citation>
    <scope>NUCLEOTIDE SEQUENCE</scope>
    <source>
        <strain evidence="1">C29</strain>
        <tissue evidence="1">Fin</tissue>
    </source>
</reference>
<evidence type="ECO:0000313" key="2">
    <source>
        <dbReference type="Proteomes" id="UP001174136"/>
    </source>
</evidence>